<dbReference type="Pfam" id="PF00356">
    <property type="entry name" value="LacI"/>
    <property type="match status" value="1"/>
</dbReference>
<name>A0A3M8D9Z6_9BACL</name>
<keyword evidence="2" id="KW-0238">DNA-binding</keyword>
<reference evidence="5 6" key="1">
    <citation type="submission" date="2018-10" db="EMBL/GenBank/DDBJ databases">
        <title>Phylogenomics of Brevibacillus.</title>
        <authorList>
            <person name="Dunlap C."/>
        </authorList>
    </citation>
    <scope>NUCLEOTIDE SEQUENCE [LARGE SCALE GENOMIC DNA]</scope>
    <source>
        <strain evidence="5 6">JCM 15716</strain>
    </source>
</reference>
<dbReference type="PROSITE" id="PS00356">
    <property type="entry name" value="HTH_LACI_1"/>
    <property type="match status" value="1"/>
</dbReference>
<dbReference type="GO" id="GO:0000976">
    <property type="term" value="F:transcription cis-regulatory region binding"/>
    <property type="evidence" value="ECO:0007669"/>
    <property type="project" value="TreeGrafter"/>
</dbReference>
<dbReference type="EMBL" id="RHHQ01000017">
    <property type="protein sequence ID" value="RNB84733.1"/>
    <property type="molecule type" value="Genomic_DNA"/>
</dbReference>
<keyword evidence="3" id="KW-0804">Transcription</keyword>
<dbReference type="InterPro" id="IPR046335">
    <property type="entry name" value="LacI/GalR-like_sensor"/>
</dbReference>
<comment type="caution">
    <text evidence="5">The sequence shown here is derived from an EMBL/GenBank/DDBJ whole genome shotgun (WGS) entry which is preliminary data.</text>
</comment>
<dbReference type="PRINTS" id="PR00036">
    <property type="entry name" value="HTHLACI"/>
</dbReference>
<keyword evidence="6" id="KW-1185">Reference proteome</keyword>
<dbReference type="CDD" id="cd01392">
    <property type="entry name" value="HTH_LacI"/>
    <property type="match status" value="1"/>
</dbReference>
<dbReference type="SUPFAM" id="SSF53822">
    <property type="entry name" value="Periplasmic binding protein-like I"/>
    <property type="match status" value="1"/>
</dbReference>
<dbReference type="SUPFAM" id="SSF47413">
    <property type="entry name" value="lambda repressor-like DNA-binding domains"/>
    <property type="match status" value="1"/>
</dbReference>
<dbReference type="PROSITE" id="PS50932">
    <property type="entry name" value="HTH_LACI_2"/>
    <property type="match status" value="1"/>
</dbReference>
<evidence type="ECO:0000256" key="3">
    <source>
        <dbReference type="ARBA" id="ARBA00023163"/>
    </source>
</evidence>
<protein>
    <submittedName>
        <fullName evidence="5">LacI family transcriptional regulator</fullName>
    </submittedName>
</protein>
<evidence type="ECO:0000256" key="1">
    <source>
        <dbReference type="ARBA" id="ARBA00023015"/>
    </source>
</evidence>
<dbReference type="PANTHER" id="PTHR30146">
    <property type="entry name" value="LACI-RELATED TRANSCRIPTIONAL REPRESSOR"/>
    <property type="match status" value="1"/>
</dbReference>
<dbReference type="Gene3D" id="3.40.50.2300">
    <property type="match status" value="2"/>
</dbReference>
<dbReference type="Gene3D" id="1.10.260.40">
    <property type="entry name" value="lambda repressor-like DNA-binding domains"/>
    <property type="match status" value="1"/>
</dbReference>
<dbReference type="InterPro" id="IPR010982">
    <property type="entry name" value="Lambda_DNA-bd_dom_sf"/>
</dbReference>
<evidence type="ECO:0000259" key="4">
    <source>
        <dbReference type="PROSITE" id="PS50932"/>
    </source>
</evidence>
<evidence type="ECO:0000256" key="2">
    <source>
        <dbReference type="ARBA" id="ARBA00023125"/>
    </source>
</evidence>
<evidence type="ECO:0000313" key="6">
    <source>
        <dbReference type="Proteomes" id="UP000271031"/>
    </source>
</evidence>
<dbReference type="CDD" id="cd06267">
    <property type="entry name" value="PBP1_LacI_sugar_binding-like"/>
    <property type="match status" value="1"/>
</dbReference>
<dbReference type="Proteomes" id="UP000271031">
    <property type="component" value="Unassembled WGS sequence"/>
</dbReference>
<dbReference type="GO" id="GO:0003700">
    <property type="term" value="F:DNA-binding transcription factor activity"/>
    <property type="evidence" value="ECO:0007669"/>
    <property type="project" value="TreeGrafter"/>
</dbReference>
<dbReference type="SMART" id="SM00354">
    <property type="entry name" value="HTH_LACI"/>
    <property type="match status" value="1"/>
</dbReference>
<evidence type="ECO:0000313" key="5">
    <source>
        <dbReference type="EMBL" id="RNB84733.1"/>
    </source>
</evidence>
<dbReference type="RefSeq" id="WP_122920014.1">
    <property type="nucleotide sequence ID" value="NZ_RHHQ01000017.1"/>
</dbReference>
<feature type="domain" description="HTH lacI-type" evidence="4">
    <location>
        <begin position="3"/>
        <end position="57"/>
    </location>
</feature>
<accession>A0A3M8D9Z6</accession>
<sequence>MKPTIYDVAKKAGVSIATVSKVINNTGRISEKTRKKIMALMEEMEYQPSVVASALTGKSTYTIGLLIPDLANPFFSEIARSIEDRGHSLGYNIVICSTDYDPEKEAKYTSLLKQKSVDGIILASGFENLKGAKELIHQNFPIAVVAREIPSLEVDTVSIDNFLGGYQAASHLIGLGHKRIAIIARDVWSNRERIRGYKQALEEANLEVNDQMEFVKDSAVESGKEMASKLLDSSSPPTAIFACNDSLAIGVIQAARQRGLSVPNNLSVVGFDDTIWAKISDPPLTTIAQPIREMGYGVMDLLIQEIRGLKHMKQRLILLPKLVERETTMAYRGK</sequence>
<dbReference type="InterPro" id="IPR028082">
    <property type="entry name" value="Peripla_BP_I"/>
</dbReference>
<proteinExistence type="predicted"/>
<gene>
    <name evidence="5" type="ORF">EDM56_21780</name>
</gene>
<dbReference type="AlphaFoldDB" id="A0A3M8D9Z6"/>
<dbReference type="PANTHER" id="PTHR30146:SF147">
    <property type="entry name" value="HTH-TYPE TRANSCRIPTIONAL REGULATOR DEGA"/>
    <property type="match status" value="1"/>
</dbReference>
<keyword evidence="1" id="KW-0805">Transcription regulation</keyword>
<dbReference type="Pfam" id="PF13377">
    <property type="entry name" value="Peripla_BP_3"/>
    <property type="match status" value="1"/>
</dbReference>
<organism evidence="5 6">
    <name type="scientific">Brevibacillus fluminis</name>
    <dbReference type="NCBI Taxonomy" id="511487"/>
    <lineage>
        <taxon>Bacteria</taxon>
        <taxon>Bacillati</taxon>
        <taxon>Bacillota</taxon>
        <taxon>Bacilli</taxon>
        <taxon>Bacillales</taxon>
        <taxon>Paenibacillaceae</taxon>
        <taxon>Brevibacillus</taxon>
    </lineage>
</organism>
<dbReference type="OrthoDB" id="9796186at2"/>
<dbReference type="InterPro" id="IPR000843">
    <property type="entry name" value="HTH_LacI"/>
</dbReference>